<sequence>MKFSWREDFTKKRTKKQVLHDNKTKRRNHRTDHGYCTKSLLEKMGSNNNFTELTEEDIGLLAEMYPKELLTSGPAIGPVEKRRLVREARSAGKKRPRHGRKGKGRKRGGKRAEKVETEATTTSRTTMEMEKVHVDEQERETPECTSVKKTVRAPRPSQSIVQLWSPMSKKGDGYLQVSKSKKTKMAKRSKSSNISAFKLQATGKTDVTSTYFKWKVEEMDFCSDTGELMDKVSIKIAGADIDPKDSVLEDKTFSVCLSTDGRYVAVEDDPATEIPDPEVIPKENCFFLCGYEEHLGWHITLKDSQAQLLGCDGSGKTRQLAQTGNWPQFYPQPGSLFYLTELK</sequence>
<feature type="compositionally biased region" description="Basic and acidic residues" evidence="1">
    <location>
        <begin position="1"/>
        <end position="11"/>
    </location>
</feature>
<dbReference type="KEGG" id="bbel:109485693"/>
<dbReference type="Proteomes" id="UP000515135">
    <property type="component" value="Unplaced"/>
</dbReference>
<protein>
    <submittedName>
        <fullName evidence="3">Uncharacterized protein LOC109485693</fullName>
    </submittedName>
</protein>
<feature type="compositionally biased region" description="Basic and acidic residues" evidence="1">
    <location>
        <begin position="127"/>
        <end position="142"/>
    </location>
</feature>
<feature type="region of interest" description="Disordered" evidence="1">
    <location>
        <begin position="1"/>
        <end position="31"/>
    </location>
</feature>
<keyword evidence="2" id="KW-1185">Reference proteome</keyword>
<dbReference type="AlphaFoldDB" id="A0A6P5AF01"/>
<evidence type="ECO:0000256" key="1">
    <source>
        <dbReference type="SAM" id="MobiDB-lite"/>
    </source>
</evidence>
<accession>A0A6P5AF01</accession>
<reference evidence="3" key="1">
    <citation type="submission" date="2025-08" db="UniProtKB">
        <authorList>
            <consortium name="RefSeq"/>
        </authorList>
    </citation>
    <scope>IDENTIFICATION</scope>
    <source>
        <tissue evidence="3">Gonad</tissue>
    </source>
</reference>
<dbReference type="OrthoDB" id="10039068at2759"/>
<evidence type="ECO:0000313" key="2">
    <source>
        <dbReference type="Proteomes" id="UP000515135"/>
    </source>
</evidence>
<feature type="compositionally biased region" description="Basic residues" evidence="1">
    <location>
        <begin position="91"/>
        <end position="109"/>
    </location>
</feature>
<proteinExistence type="predicted"/>
<organism evidence="2 3">
    <name type="scientific">Branchiostoma belcheri</name>
    <name type="common">Amphioxus</name>
    <dbReference type="NCBI Taxonomy" id="7741"/>
    <lineage>
        <taxon>Eukaryota</taxon>
        <taxon>Metazoa</taxon>
        <taxon>Chordata</taxon>
        <taxon>Cephalochordata</taxon>
        <taxon>Leptocardii</taxon>
        <taxon>Amphioxiformes</taxon>
        <taxon>Branchiostomatidae</taxon>
        <taxon>Branchiostoma</taxon>
    </lineage>
</organism>
<feature type="region of interest" description="Disordered" evidence="1">
    <location>
        <begin position="87"/>
        <end position="152"/>
    </location>
</feature>
<feature type="compositionally biased region" description="Basic residues" evidence="1">
    <location>
        <begin position="12"/>
        <end position="30"/>
    </location>
</feature>
<evidence type="ECO:0000313" key="3">
    <source>
        <dbReference type="RefSeq" id="XP_019644919.1"/>
    </source>
</evidence>
<dbReference type="RefSeq" id="XP_019644919.1">
    <property type="nucleotide sequence ID" value="XM_019789360.1"/>
</dbReference>
<name>A0A6P5AF01_BRABE</name>
<dbReference type="GeneID" id="109485693"/>
<gene>
    <name evidence="3" type="primary">LOC109485693</name>
</gene>